<keyword evidence="5" id="KW-1134">Transmembrane beta strand</keyword>
<keyword evidence="4 5" id="KW-0998">Cell outer membrane</keyword>
<accession>A0A4Q7MF51</accession>
<dbReference type="PANTHER" id="PTHR30442">
    <property type="entry name" value="IRON III DICITRATE TRANSPORT PROTEIN FECA"/>
    <property type="match status" value="1"/>
</dbReference>
<keyword evidence="1 5" id="KW-0813">Transport</keyword>
<dbReference type="SMART" id="SM00965">
    <property type="entry name" value="STN"/>
    <property type="match status" value="1"/>
</dbReference>
<keyword evidence="2 5" id="KW-0472">Membrane</keyword>
<sequence>MRSSFASCSSQGHLNCLVLAVAATLGGMVLEPAGAHAQGIIRAEAAPDRVTVDIPPGRLSGVLETYANQAGVLLSADSRFLAGLNSPGLRGTFEVEHGFAALLRSHDLEVQRNAQGIYVLRALPANPGRVAELDAVEVTGQLSEADRPFQTAGSAQYISRDQIERFRGSSVGDIFQGTPGVLVAENRNSGGLDVNIRGMQGQGRVPVLLMARVRWLPEWRRHRQPAAAEKRPGPDLRHRQYCPAGVAARFSASHDAIGTWRQVHRAGQSFQ</sequence>
<reference evidence="7 8" key="1">
    <citation type="submission" date="2019-02" db="EMBL/GenBank/DDBJ databases">
        <title>Genomic Encyclopedia of Type Strains, Phase IV (KMG-IV): sequencing the most valuable type-strain genomes for metagenomic binning, comparative biology and taxonomic classification.</title>
        <authorList>
            <person name="Goeker M."/>
        </authorList>
    </citation>
    <scope>NUCLEOTIDE SEQUENCE [LARGE SCALE GENOMIC DNA]</scope>
    <source>
        <strain evidence="7 8">DSM 16618</strain>
    </source>
</reference>
<dbReference type="PROSITE" id="PS52016">
    <property type="entry name" value="TONB_DEPENDENT_REC_3"/>
    <property type="match status" value="1"/>
</dbReference>
<name>A0A4Q7MF51_9BURK</name>
<evidence type="ECO:0000256" key="1">
    <source>
        <dbReference type="ARBA" id="ARBA00022448"/>
    </source>
</evidence>
<evidence type="ECO:0000256" key="3">
    <source>
        <dbReference type="ARBA" id="ARBA00023170"/>
    </source>
</evidence>
<keyword evidence="5" id="KW-0812">Transmembrane</keyword>
<dbReference type="AlphaFoldDB" id="A0A4Q7MF51"/>
<evidence type="ECO:0000256" key="2">
    <source>
        <dbReference type="ARBA" id="ARBA00023136"/>
    </source>
</evidence>
<keyword evidence="3 7" id="KW-0675">Receptor</keyword>
<evidence type="ECO:0000313" key="7">
    <source>
        <dbReference type="EMBL" id="RZS66786.1"/>
    </source>
</evidence>
<dbReference type="SUPFAM" id="SSF56935">
    <property type="entry name" value="Porins"/>
    <property type="match status" value="1"/>
</dbReference>
<comment type="caution">
    <text evidence="7">The sequence shown here is derived from an EMBL/GenBank/DDBJ whole genome shotgun (WGS) entry which is preliminary data.</text>
</comment>
<dbReference type="InterPro" id="IPR011662">
    <property type="entry name" value="Secretin/TonB_short_N"/>
</dbReference>
<dbReference type="GO" id="GO:0033214">
    <property type="term" value="P:siderophore-iron import into cell"/>
    <property type="evidence" value="ECO:0007669"/>
    <property type="project" value="TreeGrafter"/>
</dbReference>
<proteinExistence type="inferred from homology"/>
<dbReference type="PANTHER" id="PTHR30442:SF0">
    <property type="entry name" value="FE(3+) DICITRATE TRANSPORT PROTEIN FECA"/>
    <property type="match status" value="1"/>
</dbReference>
<dbReference type="Proteomes" id="UP000292039">
    <property type="component" value="Unassembled WGS sequence"/>
</dbReference>
<evidence type="ECO:0000256" key="4">
    <source>
        <dbReference type="ARBA" id="ARBA00023237"/>
    </source>
</evidence>
<evidence type="ECO:0000259" key="6">
    <source>
        <dbReference type="SMART" id="SM00965"/>
    </source>
</evidence>
<feature type="domain" description="Secretin/TonB short N-terminal" evidence="6">
    <location>
        <begin position="72"/>
        <end position="123"/>
    </location>
</feature>
<dbReference type="EMBL" id="SGWZ01000005">
    <property type="protein sequence ID" value="RZS66786.1"/>
    <property type="molecule type" value="Genomic_DNA"/>
</dbReference>
<gene>
    <name evidence="7" type="ORF">EV679_2945</name>
</gene>
<dbReference type="InterPro" id="IPR037066">
    <property type="entry name" value="Plug_dom_sf"/>
</dbReference>
<evidence type="ECO:0000256" key="5">
    <source>
        <dbReference type="PROSITE-ProRule" id="PRU01360"/>
    </source>
</evidence>
<organism evidence="7 8">
    <name type="scientific">Kerstersia gyiorum</name>
    <dbReference type="NCBI Taxonomy" id="206506"/>
    <lineage>
        <taxon>Bacteria</taxon>
        <taxon>Pseudomonadati</taxon>
        <taxon>Pseudomonadota</taxon>
        <taxon>Betaproteobacteria</taxon>
        <taxon>Burkholderiales</taxon>
        <taxon>Alcaligenaceae</taxon>
        <taxon>Kerstersia</taxon>
    </lineage>
</organism>
<dbReference type="InterPro" id="IPR039426">
    <property type="entry name" value="TonB-dep_rcpt-like"/>
</dbReference>
<dbReference type="Gene3D" id="2.170.130.10">
    <property type="entry name" value="TonB-dependent receptor, plug domain"/>
    <property type="match status" value="1"/>
</dbReference>
<dbReference type="GO" id="GO:0009279">
    <property type="term" value="C:cell outer membrane"/>
    <property type="evidence" value="ECO:0007669"/>
    <property type="project" value="UniProtKB-SubCell"/>
</dbReference>
<dbReference type="Gene3D" id="3.55.50.30">
    <property type="match status" value="1"/>
</dbReference>
<protein>
    <submittedName>
        <fullName evidence="7">TonB-dependent receptor-like protein</fullName>
    </submittedName>
</protein>
<comment type="similarity">
    <text evidence="5">Belongs to the TonB-dependent receptor family.</text>
</comment>
<dbReference type="Pfam" id="PF07715">
    <property type="entry name" value="Plug"/>
    <property type="match status" value="1"/>
</dbReference>
<evidence type="ECO:0000313" key="8">
    <source>
        <dbReference type="Proteomes" id="UP000292039"/>
    </source>
</evidence>
<comment type="subcellular location">
    <subcellularLocation>
        <location evidence="5">Cell outer membrane</location>
        <topology evidence="5">Multi-pass membrane protein</topology>
    </subcellularLocation>
</comment>
<dbReference type="InterPro" id="IPR012910">
    <property type="entry name" value="Plug_dom"/>
</dbReference>